<dbReference type="Proteomes" id="UP000811545">
    <property type="component" value="Unassembled WGS sequence"/>
</dbReference>
<feature type="binding site" evidence="10">
    <location>
        <begin position="10"/>
        <end position="17"/>
    </location>
    <ligand>
        <name>GTP</name>
        <dbReference type="ChEBI" id="CHEBI:37565"/>
        <label>1</label>
    </ligand>
</feature>
<feature type="binding site" evidence="10">
    <location>
        <begin position="178"/>
        <end position="185"/>
    </location>
    <ligand>
        <name>GTP</name>
        <dbReference type="ChEBI" id="CHEBI:37565"/>
        <label>2</label>
    </ligand>
</feature>
<feature type="binding site" evidence="10">
    <location>
        <begin position="225"/>
        <end position="229"/>
    </location>
    <ligand>
        <name>GTP</name>
        <dbReference type="ChEBI" id="CHEBI:37565"/>
        <label>2</label>
    </ligand>
</feature>
<dbReference type="InterPro" id="IPR016484">
    <property type="entry name" value="GTPase_Der"/>
</dbReference>
<dbReference type="GO" id="GO:0008033">
    <property type="term" value="P:tRNA processing"/>
    <property type="evidence" value="ECO:0007669"/>
    <property type="project" value="UniProtKB-KW"/>
</dbReference>
<keyword evidence="4" id="KW-0819">tRNA processing</keyword>
<dbReference type="PROSITE" id="PS51712">
    <property type="entry name" value="G_ENGA"/>
    <property type="match status" value="1"/>
</dbReference>
<keyword evidence="6 10" id="KW-0547">Nucleotide-binding</keyword>
<comment type="similarity">
    <text evidence="1 10 11 12">Belongs to the TRAFAC class TrmE-Era-EngA-EngB-Septin-like GTPase superfamily. EngA (Der) GTPase family.</text>
</comment>
<proteinExistence type="inferred from homology"/>
<dbReference type="Gene3D" id="3.30.300.20">
    <property type="match status" value="1"/>
</dbReference>
<keyword evidence="3 10" id="KW-0690">Ribosome biogenesis</keyword>
<dbReference type="Pfam" id="PF01926">
    <property type="entry name" value="MMR_HSR1"/>
    <property type="match status" value="2"/>
</dbReference>
<feature type="binding site" evidence="10">
    <location>
        <begin position="290"/>
        <end position="293"/>
    </location>
    <ligand>
        <name>GTP</name>
        <dbReference type="ChEBI" id="CHEBI:37565"/>
        <label>2</label>
    </ligand>
</feature>
<evidence type="ECO:0000256" key="10">
    <source>
        <dbReference type="HAMAP-Rule" id="MF_00195"/>
    </source>
</evidence>
<dbReference type="InterPro" id="IPR006073">
    <property type="entry name" value="GTP-bd"/>
</dbReference>
<feature type="binding site" evidence="10">
    <location>
        <begin position="120"/>
        <end position="123"/>
    </location>
    <ligand>
        <name>GTP</name>
        <dbReference type="ChEBI" id="CHEBI:37565"/>
        <label>1</label>
    </ligand>
</feature>
<dbReference type="AlphaFoldDB" id="A0A9E2F4H6"/>
<dbReference type="PRINTS" id="PR00326">
    <property type="entry name" value="GTP1OBG"/>
</dbReference>
<feature type="binding site" evidence="10">
    <location>
        <begin position="57"/>
        <end position="61"/>
    </location>
    <ligand>
        <name>GTP</name>
        <dbReference type="ChEBI" id="CHEBI:37565"/>
        <label>1</label>
    </ligand>
</feature>
<dbReference type="InterPro" id="IPR031166">
    <property type="entry name" value="G_ENGA"/>
</dbReference>
<dbReference type="GO" id="GO:0043022">
    <property type="term" value="F:ribosome binding"/>
    <property type="evidence" value="ECO:0007669"/>
    <property type="project" value="TreeGrafter"/>
</dbReference>
<organism evidence="14 15">
    <name type="scientific">Psychracetigena formicireducens</name>
    <dbReference type="NCBI Taxonomy" id="2986056"/>
    <lineage>
        <taxon>Bacteria</taxon>
        <taxon>Bacillati</taxon>
        <taxon>Candidatus Lithacetigenota</taxon>
        <taxon>Candidatus Psychracetigena</taxon>
    </lineage>
</organism>
<evidence type="ECO:0000256" key="9">
    <source>
        <dbReference type="ARBA" id="ARBA00032345"/>
    </source>
</evidence>
<accession>A0A9E2F4H6</accession>
<dbReference type="GO" id="GO:0042254">
    <property type="term" value="P:ribosome biogenesis"/>
    <property type="evidence" value="ECO:0007669"/>
    <property type="project" value="UniProtKB-KW"/>
</dbReference>
<dbReference type="PANTHER" id="PTHR43834">
    <property type="entry name" value="GTPASE DER"/>
    <property type="match status" value="1"/>
</dbReference>
<evidence type="ECO:0000313" key="15">
    <source>
        <dbReference type="Proteomes" id="UP000811545"/>
    </source>
</evidence>
<keyword evidence="8 10" id="KW-0342">GTP-binding</keyword>
<dbReference type="Pfam" id="PF14714">
    <property type="entry name" value="KH_dom-like"/>
    <property type="match status" value="1"/>
</dbReference>
<dbReference type="HAMAP" id="MF_00195">
    <property type="entry name" value="GTPase_Der"/>
    <property type="match status" value="1"/>
</dbReference>
<dbReference type="NCBIfam" id="TIGR00231">
    <property type="entry name" value="small_GTP"/>
    <property type="match status" value="2"/>
</dbReference>
<gene>
    <name evidence="10 14" type="primary">der</name>
    <name evidence="14" type="ORF">DDT42_00895</name>
</gene>
<dbReference type="FunFam" id="3.40.50.300:FF:000494">
    <property type="entry name" value="tRNA modification GTPase MnmE"/>
    <property type="match status" value="1"/>
</dbReference>
<dbReference type="InterPro" id="IPR027417">
    <property type="entry name" value="P-loop_NTPase"/>
</dbReference>
<dbReference type="PIRSF" id="PIRSF006485">
    <property type="entry name" value="GTP-binding_EngA"/>
    <property type="match status" value="1"/>
</dbReference>
<dbReference type="InterPro" id="IPR032859">
    <property type="entry name" value="KH_dom-like"/>
</dbReference>
<evidence type="ECO:0000256" key="3">
    <source>
        <dbReference type="ARBA" id="ARBA00022517"/>
    </source>
</evidence>
<dbReference type="NCBIfam" id="TIGR03594">
    <property type="entry name" value="GTPase_EngA"/>
    <property type="match status" value="1"/>
</dbReference>
<evidence type="ECO:0000256" key="2">
    <source>
        <dbReference type="ARBA" id="ARBA00020953"/>
    </source>
</evidence>
<keyword evidence="5 12" id="KW-0677">Repeat</keyword>
<evidence type="ECO:0000256" key="8">
    <source>
        <dbReference type="ARBA" id="ARBA00023134"/>
    </source>
</evidence>
<evidence type="ECO:0000256" key="4">
    <source>
        <dbReference type="ARBA" id="ARBA00022694"/>
    </source>
</evidence>
<dbReference type="SUPFAM" id="SSF52540">
    <property type="entry name" value="P-loop containing nucleoside triphosphate hydrolases"/>
    <property type="match status" value="2"/>
</dbReference>
<feature type="domain" description="EngA-type G" evidence="13">
    <location>
        <begin position="172"/>
        <end position="345"/>
    </location>
</feature>
<evidence type="ECO:0000256" key="12">
    <source>
        <dbReference type="RuleBase" id="RU004481"/>
    </source>
</evidence>
<evidence type="ECO:0000259" key="13">
    <source>
        <dbReference type="PROSITE" id="PS51712"/>
    </source>
</evidence>
<dbReference type="Gene3D" id="3.40.50.300">
    <property type="entry name" value="P-loop containing nucleotide triphosphate hydrolases"/>
    <property type="match status" value="2"/>
</dbReference>
<reference evidence="14 15" key="1">
    <citation type="journal article" date="2021" name="bioRxiv">
        <title>Unique metabolic strategies in Hadean analogues reveal hints for primordial physiology.</title>
        <authorList>
            <person name="Nobu M.K."/>
            <person name="Nakai R."/>
            <person name="Tamazawa S."/>
            <person name="Mori H."/>
            <person name="Toyoda A."/>
            <person name="Ijiri A."/>
            <person name="Suzuki S."/>
            <person name="Kurokawa K."/>
            <person name="Kamagata Y."/>
            <person name="Tamaki H."/>
        </authorList>
    </citation>
    <scope>NUCLEOTIDE SEQUENCE [LARGE SCALE GENOMIC DNA]</scope>
    <source>
        <strain evidence="14">BS525</strain>
    </source>
</reference>
<comment type="subunit">
    <text evidence="10">Associates with the 50S ribosomal subunit.</text>
</comment>
<evidence type="ECO:0000256" key="1">
    <source>
        <dbReference type="ARBA" id="ARBA00008279"/>
    </source>
</evidence>
<dbReference type="CDD" id="cd01895">
    <property type="entry name" value="EngA2"/>
    <property type="match status" value="1"/>
</dbReference>
<dbReference type="EMBL" id="QLTW01000042">
    <property type="protein sequence ID" value="MBT9145031.1"/>
    <property type="molecule type" value="Genomic_DNA"/>
</dbReference>
<evidence type="ECO:0000256" key="6">
    <source>
        <dbReference type="ARBA" id="ARBA00022741"/>
    </source>
</evidence>
<name>A0A9E2F4H6_PSYF1</name>
<evidence type="ECO:0000256" key="7">
    <source>
        <dbReference type="ARBA" id="ARBA00022958"/>
    </source>
</evidence>
<keyword evidence="7" id="KW-0630">Potassium</keyword>
<comment type="caution">
    <text evidence="14">The sequence shown here is derived from an EMBL/GenBank/DDBJ whole genome shotgun (WGS) entry which is preliminary data.</text>
</comment>
<protein>
    <recommendedName>
        <fullName evidence="2 10">GTPase Der</fullName>
    </recommendedName>
    <alternativeName>
        <fullName evidence="9 10">GTP-binding protein EngA</fullName>
    </alternativeName>
</protein>
<dbReference type="GO" id="GO:0005525">
    <property type="term" value="F:GTP binding"/>
    <property type="evidence" value="ECO:0007669"/>
    <property type="project" value="UniProtKB-UniRule"/>
</dbReference>
<dbReference type="InterPro" id="IPR005225">
    <property type="entry name" value="Small_GTP-bd"/>
</dbReference>
<evidence type="ECO:0000256" key="5">
    <source>
        <dbReference type="ARBA" id="ARBA00022737"/>
    </source>
</evidence>
<evidence type="ECO:0000256" key="11">
    <source>
        <dbReference type="PROSITE-ProRule" id="PRU01049"/>
    </source>
</evidence>
<evidence type="ECO:0000313" key="14">
    <source>
        <dbReference type="EMBL" id="MBT9145031.1"/>
    </source>
</evidence>
<sequence length="420" mass="47385">MHIPKVVIVGRPNVGKSTLFNHLVGKRISIEDKMPGVTRDYLEVLLKEGKRCVYLYDTGGYQPEVTDDLEEKVQLIGRNLLEDGDLIILVVDGREGITPIDEEITQLIRVLGKPYLVVVNKVENLKFQDTAFYKLGEKVYFVSALENYGLGGLKKEIMQQSVVFESPLEKGLRVAIVGRPNVGKSTLFNSLLGYNRALVDERPHTTRDSLEEEINTPEGLLRIVDTAGLRKRKSVSSSLEAYSIDRTVKAVESSEVVILMISGEEGILQQDQTIAYLIEKSQKGVVIVLNKADLLQEGTQKTALTYVREAFFKMQYAPIVFISANKNRGLKTLLKTIFHVGRNYYRRIKTHQVNVCLESFQPDSSLKLLYGTQAEVAPPVLVLSVNKGRLFREDDKKRLEKLFREHHDFLGVPLIIKIKG</sequence>
<dbReference type="InterPro" id="IPR015946">
    <property type="entry name" value="KH_dom-like_a/b"/>
</dbReference>
<comment type="function">
    <text evidence="10 12">GTPase that plays an essential role in the late steps of ribosome biogenesis.</text>
</comment>
<dbReference type="PANTHER" id="PTHR43834:SF6">
    <property type="entry name" value="GTPASE DER"/>
    <property type="match status" value="1"/>
</dbReference>